<feature type="region of interest" description="Disordered" evidence="1">
    <location>
        <begin position="29"/>
        <end position="49"/>
    </location>
</feature>
<evidence type="ECO:0000256" key="1">
    <source>
        <dbReference type="SAM" id="MobiDB-lite"/>
    </source>
</evidence>
<gene>
    <name evidence="2" type="ORF">AX774_g3721</name>
</gene>
<dbReference type="Proteomes" id="UP000188320">
    <property type="component" value="Unassembled WGS sequence"/>
</dbReference>
<sequence length="188" mass="20869">MEKAKSAGNPGANSNEYILDLSLSDTTHMGHSGTIGTRGVNRNRGGIDATNRGGVASKFGRKGNFLFFWRRDKKNAPEVHQRVSAPINEPRISGFTTTQTMIRDVNFATTNSTTNNISMFLRGYSERGNIEINHFPGLNRSANESYGEENIAQFSANLSDVEIDEKYQDISRGLTFSQEEIEIMNGRI</sequence>
<keyword evidence="3" id="KW-1185">Reference proteome</keyword>
<accession>A0A1R1PPB0</accession>
<proteinExistence type="predicted"/>
<name>A0A1R1PPB0_ZANCU</name>
<organism evidence="2 3">
    <name type="scientific">Zancudomyces culisetae</name>
    <name type="common">Gut fungus</name>
    <name type="synonym">Smittium culisetae</name>
    <dbReference type="NCBI Taxonomy" id="1213189"/>
    <lineage>
        <taxon>Eukaryota</taxon>
        <taxon>Fungi</taxon>
        <taxon>Fungi incertae sedis</taxon>
        <taxon>Zoopagomycota</taxon>
        <taxon>Kickxellomycotina</taxon>
        <taxon>Harpellomycetes</taxon>
        <taxon>Harpellales</taxon>
        <taxon>Legeriomycetaceae</taxon>
        <taxon>Zancudomyces</taxon>
    </lineage>
</organism>
<evidence type="ECO:0000313" key="2">
    <source>
        <dbReference type="EMBL" id="OMH82798.1"/>
    </source>
</evidence>
<dbReference type="EMBL" id="LSSK01000596">
    <property type="protein sequence ID" value="OMH82798.1"/>
    <property type="molecule type" value="Genomic_DNA"/>
</dbReference>
<evidence type="ECO:0000313" key="3">
    <source>
        <dbReference type="Proteomes" id="UP000188320"/>
    </source>
</evidence>
<comment type="caution">
    <text evidence="2">The sequence shown here is derived from an EMBL/GenBank/DDBJ whole genome shotgun (WGS) entry which is preliminary data.</text>
</comment>
<protein>
    <submittedName>
        <fullName evidence="2">Uncharacterized protein</fullName>
    </submittedName>
</protein>
<reference evidence="3" key="1">
    <citation type="submission" date="2017-01" db="EMBL/GenBank/DDBJ databases">
        <authorList>
            <person name="Wang Y."/>
            <person name="White M."/>
            <person name="Kvist S."/>
            <person name="Moncalvo J.-M."/>
        </authorList>
    </citation>
    <scope>NUCLEOTIDE SEQUENCE [LARGE SCALE GENOMIC DNA]</scope>
    <source>
        <strain evidence="3">COL-18-3</strain>
    </source>
</reference>
<dbReference type="AlphaFoldDB" id="A0A1R1PPB0"/>